<gene>
    <name evidence="2" type="ORF">FBUS_02108</name>
</gene>
<dbReference type="InterPro" id="IPR005024">
    <property type="entry name" value="Snf7_fam"/>
</dbReference>
<comment type="similarity">
    <text evidence="1">Belongs to the SNF7 family.</text>
</comment>
<dbReference type="Gene3D" id="6.10.140.1230">
    <property type="match status" value="1"/>
</dbReference>
<proteinExistence type="inferred from homology"/>
<accession>A0A8E0VJ89</accession>
<evidence type="ECO:0000256" key="1">
    <source>
        <dbReference type="ARBA" id="ARBA00006190"/>
    </source>
</evidence>
<name>A0A8E0VJ89_9TREM</name>
<dbReference type="Pfam" id="PF03357">
    <property type="entry name" value="Snf7"/>
    <property type="match status" value="1"/>
</dbReference>
<comment type="caution">
    <text evidence="2">The sequence shown here is derived from an EMBL/GenBank/DDBJ whole genome shotgun (WGS) entry which is preliminary data.</text>
</comment>
<organism evidence="2 3">
    <name type="scientific">Fasciolopsis buskii</name>
    <dbReference type="NCBI Taxonomy" id="27845"/>
    <lineage>
        <taxon>Eukaryota</taxon>
        <taxon>Metazoa</taxon>
        <taxon>Spiralia</taxon>
        <taxon>Lophotrochozoa</taxon>
        <taxon>Platyhelminthes</taxon>
        <taxon>Trematoda</taxon>
        <taxon>Digenea</taxon>
        <taxon>Plagiorchiida</taxon>
        <taxon>Echinostomata</taxon>
        <taxon>Echinostomatoidea</taxon>
        <taxon>Fasciolidae</taxon>
        <taxon>Fasciolopsis</taxon>
    </lineage>
</organism>
<keyword evidence="3" id="KW-1185">Reference proteome</keyword>
<protein>
    <submittedName>
        <fullName evidence="2">Charged multivesicular body protein 3</fullName>
    </submittedName>
</protein>
<dbReference type="OrthoDB" id="2329734at2759"/>
<reference evidence="2" key="1">
    <citation type="submission" date="2019-05" db="EMBL/GenBank/DDBJ databases">
        <title>Annotation for the trematode Fasciolopsis buski.</title>
        <authorList>
            <person name="Choi Y.-J."/>
        </authorList>
    </citation>
    <scope>NUCLEOTIDE SEQUENCE</scope>
    <source>
        <strain evidence="2">HT</strain>
        <tissue evidence="2">Whole worm</tissue>
    </source>
</reference>
<dbReference type="GO" id="GO:0007034">
    <property type="term" value="P:vacuolar transport"/>
    <property type="evidence" value="ECO:0007669"/>
    <property type="project" value="InterPro"/>
</dbReference>
<dbReference type="AlphaFoldDB" id="A0A8E0VJ89"/>
<dbReference type="EMBL" id="LUCM01002832">
    <property type="protein sequence ID" value="KAA0196765.1"/>
    <property type="molecule type" value="Genomic_DNA"/>
</dbReference>
<evidence type="ECO:0000313" key="2">
    <source>
        <dbReference type="EMBL" id="KAA0196765.1"/>
    </source>
</evidence>
<dbReference type="Proteomes" id="UP000728185">
    <property type="component" value="Unassembled WGS sequence"/>
</dbReference>
<sequence length="210" mass="23838">MPGLFGKKEPREHLRQIISTVRRQKYAIQRETNQLIAQRKRLEADIKKRAKDNRLDEAKILTRELIAQRKAIKRLYMASSQLDTIVSELQIQSSMGKMAGCMQQSTAVMKAMSQLIKVPQLQKTMQELSKEMTKMGLMQETMDEVIDSALGDDQDLGEATEAEIERIIGELTTEFAVNAPDAIQSSLTSETAERDPEIDDLCAQLERLRN</sequence>
<evidence type="ECO:0000313" key="3">
    <source>
        <dbReference type="Proteomes" id="UP000728185"/>
    </source>
</evidence>
<dbReference type="PANTHER" id="PTHR10476">
    <property type="entry name" value="CHARGED MULTIVESICULAR BODY PROTEIN"/>
    <property type="match status" value="1"/>
</dbReference>